<dbReference type="PANTHER" id="PTHR24376">
    <property type="entry name" value="ZINC FINGER PROTEIN"/>
    <property type="match status" value="1"/>
</dbReference>
<dbReference type="FunFam" id="3.30.160.60:FF:000030">
    <property type="entry name" value="Zinc finger protein 628"/>
    <property type="match status" value="1"/>
</dbReference>
<proteinExistence type="predicted"/>
<dbReference type="InterPro" id="IPR036236">
    <property type="entry name" value="Znf_C2H2_sf"/>
</dbReference>
<dbReference type="Pfam" id="PF12874">
    <property type="entry name" value="zf-met"/>
    <property type="match status" value="3"/>
</dbReference>
<feature type="domain" description="C2H2-type" evidence="12">
    <location>
        <begin position="748"/>
        <end position="775"/>
    </location>
</feature>
<protein>
    <submittedName>
        <fullName evidence="13">KRAB</fullName>
    </submittedName>
</protein>
<keyword evidence="8" id="KW-0804">Transcription</keyword>
<evidence type="ECO:0000256" key="4">
    <source>
        <dbReference type="ARBA" id="ARBA00022771"/>
    </source>
</evidence>
<evidence type="ECO:0000256" key="2">
    <source>
        <dbReference type="ARBA" id="ARBA00022723"/>
    </source>
</evidence>
<evidence type="ECO:0000256" key="6">
    <source>
        <dbReference type="ARBA" id="ARBA00023015"/>
    </source>
</evidence>
<dbReference type="GO" id="GO:0005634">
    <property type="term" value="C:nucleus"/>
    <property type="evidence" value="ECO:0007669"/>
    <property type="project" value="UniProtKB-SubCell"/>
</dbReference>
<feature type="domain" description="C2H2-type" evidence="12">
    <location>
        <begin position="419"/>
        <end position="453"/>
    </location>
</feature>
<dbReference type="Pfam" id="PF13912">
    <property type="entry name" value="zf-C2H2_6"/>
    <property type="match status" value="1"/>
</dbReference>
<keyword evidence="4 10" id="KW-0863">Zinc-finger</keyword>
<dbReference type="InterPro" id="IPR003604">
    <property type="entry name" value="Matrin/U1-like-C_Znf_C2H2"/>
</dbReference>
<dbReference type="PROSITE" id="PS00028">
    <property type="entry name" value="ZINC_FINGER_C2H2_1"/>
    <property type="match status" value="13"/>
</dbReference>
<feature type="domain" description="C2H2-type" evidence="12">
    <location>
        <begin position="720"/>
        <end position="747"/>
    </location>
</feature>
<dbReference type="GO" id="GO:0001228">
    <property type="term" value="F:DNA-binding transcription activator activity, RNA polymerase II-specific"/>
    <property type="evidence" value="ECO:0007669"/>
    <property type="project" value="TreeGrafter"/>
</dbReference>
<feature type="domain" description="C2H2-type" evidence="12">
    <location>
        <begin position="845"/>
        <end position="873"/>
    </location>
</feature>
<dbReference type="AlphaFoldDB" id="A0A6J8ARH2"/>
<name>A0A6J8ARH2_MYTCO</name>
<feature type="domain" description="C2H2-type" evidence="12">
    <location>
        <begin position="817"/>
        <end position="844"/>
    </location>
</feature>
<keyword evidence="7" id="KW-0238">DNA-binding</keyword>
<organism evidence="13 14">
    <name type="scientific">Mytilus coruscus</name>
    <name type="common">Sea mussel</name>
    <dbReference type="NCBI Taxonomy" id="42192"/>
    <lineage>
        <taxon>Eukaryota</taxon>
        <taxon>Metazoa</taxon>
        <taxon>Spiralia</taxon>
        <taxon>Lophotrochozoa</taxon>
        <taxon>Mollusca</taxon>
        <taxon>Bivalvia</taxon>
        <taxon>Autobranchia</taxon>
        <taxon>Pteriomorphia</taxon>
        <taxon>Mytilida</taxon>
        <taxon>Mytiloidea</taxon>
        <taxon>Mytilidae</taxon>
        <taxon>Mytilinae</taxon>
        <taxon>Mytilus</taxon>
    </lineage>
</organism>
<feature type="domain" description="C2H2-type" evidence="12">
    <location>
        <begin position="351"/>
        <end position="378"/>
    </location>
</feature>
<keyword evidence="9" id="KW-0539">Nucleus</keyword>
<dbReference type="EMBL" id="CACVKT020001843">
    <property type="protein sequence ID" value="CAC5372222.1"/>
    <property type="molecule type" value="Genomic_DNA"/>
</dbReference>
<feature type="domain" description="C2H2-type" evidence="12">
    <location>
        <begin position="690"/>
        <end position="717"/>
    </location>
</feature>
<evidence type="ECO:0000256" key="8">
    <source>
        <dbReference type="ARBA" id="ARBA00023163"/>
    </source>
</evidence>
<dbReference type="GO" id="GO:0000978">
    <property type="term" value="F:RNA polymerase II cis-regulatory region sequence-specific DNA binding"/>
    <property type="evidence" value="ECO:0007669"/>
    <property type="project" value="TreeGrafter"/>
</dbReference>
<dbReference type="OrthoDB" id="6055153at2759"/>
<accession>A0A6J8ARH2</accession>
<dbReference type="FunFam" id="3.30.160.60:FF:000202">
    <property type="entry name" value="Zinc finger protein 574"/>
    <property type="match status" value="1"/>
</dbReference>
<reference evidence="13 14" key="1">
    <citation type="submission" date="2020-06" db="EMBL/GenBank/DDBJ databases">
        <authorList>
            <person name="Li R."/>
            <person name="Bekaert M."/>
        </authorList>
    </citation>
    <scope>NUCLEOTIDE SEQUENCE [LARGE SCALE GENOMIC DNA]</scope>
    <source>
        <strain evidence="14">wild</strain>
    </source>
</reference>
<evidence type="ECO:0000256" key="1">
    <source>
        <dbReference type="ARBA" id="ARBA00004123"/>
    </source>
</evidence>
<evidence type="ECO:0000256" key="9">
    <source>
        <dbReference type="ARBA" id="ARBA00023242"/>
    </source>
</evidence>
<dbReference type="PROSITE" id="PS50157">
    <property type="entry name" value="ZINC_FINGER_C2H2_2"/>
    <property type="match status" value="15"/>
</dbReference>
<evidence type="ECO:0000256" key="5">
    <source>
        <dbReference type="ARBA" id="ARBA00022833"/>
    </source>
</evidence>
<keyword evidence="3" id="KW-0677">Repeat</keyword>
<dbReference type="Proteomes" id="UP000507470">
    <property type="component" value="Unassembled WGS sequence"/>
</dbReference>
<dbReference type="SUPFAM" id="SSF57667">
    <property type="entry name" value="beta-beta-alpha zinc fingers"/>
    <property type="match status" value="8"/>
</dbReference>
<evidence type="ECO:0000313" key="14">
    <source>
        <dbReference type="Proteomes" id="UP000507470"/>
    </source>
</evidence>
<evidence type="ECO:0000256" key="10">
    <source>
        <dbReference type="PROSITE-ProRule" id="PRU00042"/>
    </source>
</evidence>
<feature type="domain" description="C2H2-type" evidence="12">
    <location>
        <begin position="631"/>
        <end position="654"/>
    </location>
</feature>
<evidence type="ECO:0000259" key="12">
    <source>
        <dbReference type="PROSITE" id="PS50157"/>
    </source>
</evidence>
<feature type="domain" description="C2H2-type" evidence="12">
    <location>
        <begin position="290"/>
        <end position="312"/>
    </location>
</feature>
<keyword evidence="5" id="KW-0862">Zinc</keyword>
<dbReference type="GO" id="GO:0008270">
    <property type="term" value="F:zinc ion binding"/>
    <property type="evidence" value="ECO:0007669"/>
    <property type="project" value="UniProtKB-KW"/>
</dbReference>
<keyword evidence="2" id="KW-0479">Metal-binding</keyword>
<feature type="domain" description="C2H2-type" evidence="12">
    <location>
        <begin position="661"/>
        <end position="689"/>
    </location>
</feature>
<dbReference type="GO" id="GO:0032502">
    <property type="term" value="P:developmental process"/>
    <property type="evidence" value="ECO:0007669"/>
    <property type="project" value="UniProtKB-ARBA"/>
</dbReference>
<dbReference type="SMART" id="SM00355">
    <property type="entry name" value="ZnF_C2H2"/>
    <property type="match status" value="18"/>
</dbReference>
<keyword evidence="6" id="KW-0805">Transcription regulation</keyword>
<feature type="domain" description="C2H2-type" evidence="12">
    <location>
        <begin position="323"/>
        <end position="350"/>
    </location>
</feature>
<dbReference type="InterPro" id="IPR013087">
    <property type="entry name" value="Znf_C2H2_type"/>
</dbReference>
<keyword evidence="14" id="KW-1185">Reference proteome</keyword>
<feature type="domain" description="C2H2-type" evidence="12">
    <location>
        <begin position="776"/>
        <end position="803"/>
    </location>
</feature>
<comment type="subcellular location">
    <subcellularLocation>
        <location evidence="1">Nucleus</location>
    </subcellularLocation>
</comment>
<feature type="compositionally biased region" description="Basic and acidic residues" evidence="11">
    <location>
        <begin position="259"/>
        <end position="268"/>
    </location>
</feature>
<evidence type="ECO:0000256" key="7">
    <source>
        <dbReference type="ARBA" id="ARBA00023125"/>
    </source>
</evidence>
<dbReference type="Gene3D" id="3.30.160.60">
    <property type="entry name" value="Classic Zinc Finger"/>
    <property type="match status" value="9"/>
</dbReference>
<evidence type="ECO:0000313" key="13">
    <source>
        <dbReference type="EMBL" id="CAC5372222.1"/>
    </source>
</evidence>
<evidence type="ECO:0000256" key="3">
    <source>
        <dbReference type="ARBA" id="ARBA00022737"/>
    </source>
</evidence>
<feature type="domain" description="C2H2-type" evidence="12">
    <location>
        <begin position="506"/>
        <end position="529"/>
    </location>
</feature>
<evidence type="ECO:0000256" key="11">
    <source>
        <dbReference type="SAM" id="MobiDB-lite"/>
    </source>
</evidence>
<dbReference type="SMART" id="SM00451">
    <property type="entry name" value="ZnF_U1"/>
    <property type="match status" value="5"/>
</dbReference>
<feature type="domain" description="C2H2-type" evidence="12">
    <location>
        <begin position="534"/>
        <end position="561"/>
    </location>
</feature>
<dbReference type="Pfam" id="PF00096">
    <property type="entry name" value="zf-C2H2"/>
    <property type="match status" value="6"/>
</dbReference>
<gene>
    <name evidence="13" type="ORF">MCOR_10384</name>
</gene>
<feature type="region of interest" description="Disordered" evidence="11">
    <location>
        <begin position="259"/>
        <end position="282"/>
    </location>
</feature>
<sequence length="888" mass="103292">MEPADSDSLPGCDIKDVIMSTHTNVSSTDNITQVEEKSLKDILAKIENLCNMLLPEDHQYILMTTSTVKKTLDFCGSENAISFIDKYKTMAQDFVLHCYSAVSGEKDKPENITEIKAEVNSTISLDDDNHDEEEEASCDVNDEIDVEKSIEKIVKMLVTKQNMSIDNVLRELVKLNDSLDGLTDNPSAEKCIATGDITPDRQKIKDGHCADSDYVENYESREFTVKNEDEDEDDFEEMADHDIDEDDFGETVDDIIDKDYVESDESKGSEPTASKRKTRRMRSDKSVHEFKCEKCGHHFETEKFLQNHLEEHLVFDKLDDKSTECSVCQKTFCDRKSLRRHYRTHSNCQLYECQICSKSFSRSDLYKNHLSTHKDPEFTCTNCNRHYHTKQTLNKHAKNCNDISTENTEEQEDSNDPKFTCTKCNRQYNSKQTLTKHAKNCNELSTENTEEQEEDSKKSVKKKRERHLLYGEWQCLKCNLRFTSELFLQNHLDEHKLFDDMDTEKKQCPECNKIFSDAKNLKRHYRTHTKCQLYECPFCSKTFNRTDTYKNHLNCHGDPKFSCSQCNRQYHTQSALTKHTRKCGSSPYSECKECKIIFSNRENYEMHVCNSDDPANFMKTYESAQTPDGKHCCGICNKVFDKRKGLLRHRKLHSEVLYRDNACEICKKNYKSKQILQKHMKAVHSETRDYVCDLCGKSFSRSDGLKQHLKTHSTDDSIKVECSLCGKLLSSRTALNVHMRIHQDAEPYICEVCGKSFRQQSNLRSHKLVHTDEANYNCDKCPKKLKSLALWKTHMRAHAVKEGLNDETILAKFGKFYTCELCQKKVATATQYKQHMRSHSNERPYCCDICSKYFKERSKLKRHLHNVHSERMYDTNMVSLQPVCFHNY</sequence>
<dbReference type="PANTHER" id="PTHR24376:SF243">
    <property type="entry name" value="C2H2-TYPE DOMAIN-CONTAINING PROTEIN"/>
    <property type="match status" value="1"/>
</dbReference>
<dbReference type="FunFam" id="3.30.160.60:FF:000446">
    <property type="entry name" value="Zinc finger protein"/>
    <property type="match status" value="1"/>
</dbReference>
<feature type="domain" description="C2H2-type" evidence="12">
    <location>
        <begin position="561"/>
        <end position="593"/>
    </location>
</feature>